<dbReference type="PANTHER" id="PTHR30055">
    <property type="entry name" value="HTH-TYPE TRANSCRIPTIONAL REGULATOR RUTR"/>
    <property type="match status" value="1"/>
</dbReference>
<dbReference type="PANTHER" id="PTHR30055:SF238">
    <property type="entry name" value="MYCOFACTOCIN BIOSYNTHESIS TRANSCRIPTIONAL REGULATOR MFTR-RELATED"/>
    <property type="match status" value="1"/>
</dbReference>
<comment type="caution">
    <text evidence="7">The sequence shown here is derived from an EMBL/GenBank/DDBJ whole genome shotgun (WGS) entry which is preliminary data.</text>
</comment>
<evidence type="ECO:0000256" key="5">
    <source>
        <dbReference type="SAM" id="MobiDB-lite"/>
    </source>
</evidence>
<reference evidence="7 8" key="1">
    <citation type="journal article" date="2019" name="Int. J. Syst. Evol. Microbiol.">
        <title>The Global Catalogue of Microorganisms (GCM) 10K type strain sequencing project: providing services to taxonomists for standard genome sequencing and annotation.</title>
        <authorList>
            <consortium name="The Broad Institute Genomics Platform"/>
            <consortium name="The Broad Institute Genome Sequencing Center for Infectious Disease"/>
            <person name="Wu L."/>
            <person name="Ma J."/>
        </authorList>
    </citation>
    <scope>NUCLEOTIDE SEQUENCE [LARGE SCALE GENOMIC DNA]</scope>
    <source>
        <strain evidence="7 8">JCM 16227</strain>
    </source>
</reference>
<evidence type="ECO:0000256" key="2">
    <source>
        <dbReference type="ARBA" id="ARBA00023125"/>
    </source>
</evidence>
<keyword evidence="8" id="KW-1185">Reference proteome</keyword>
<dbReference type="InterPro" id="IPR001647">
    <property type="entry name" value="HTH_TetR"/>
</dbReference>
<evidence type="ECO:0000313" key="8">
    <source>
        <dbReference type="Proteomes" id="UP001501170"/>
    </source>
</evidence>
<dbReference type="Pfam" id="PF00440">
    <property type="entry name" value="TetR_N"/>
    <property type="match status" value="1"/>
</dbReference>
<name>A0ABN3HEM3_9ACTN</name>
<keyword evidence="2 4" id="KW-0238">DNA-binding</keyword>
<gene>
    <name evidence="7" type="ORF">GCM10009855_16630</name>
</gene>
<organism evidence="7 8">
    <name type="scientific">Gordonia cholesterolivorans</name>
    <dbReference type="NCBI Taxonomy" id="559625"/>
    <lineage>
        <taxon>Bacteria</taxon>
        <taxon>Bacillati</taxon>
        <taxon>Actinomycetota</taxon>
        <taxon>Actinomycetes</taxon>
        <taxon>Mycobacteriales</taxon>
        <taxon>Gordoniaceae</taxon>
        <taxon>Gordonia</taxon>
    </lineage>
</organism>
<evidence type="ECO:0000256" key="1">
    <source>
        <dbReference type="ARBA" id="ARBA00023015"/>
    </source>
</evidence>
<dbReference type="RefSeq" id="WP_346075889.1">
    <property type="nucleotide sequence ID" value="NZ_BAAARB010000007.1"/>
</dbReference>
<dbReference type="Gene3D" id="1.10.357.10">
    <property type="entry name" value="Tetracycline Repressor, domain 2"/>
    <property type="match status" value="1"/>
</dbReference>
<feature type="compositionally biased region" description="Polar residues" evidence="5">
    <location>
        <begin position="1"/>
        <end position="15"/>
    </location>
</feature>
<dbReference type="InterPro" id="IPR050109">
    <property type="entry name" value="HTH-type_TetR-like_transc_reg"/>
</dbReference>
<sequence length="206" mass="23108">MNDNPTAAAPRTSSGPRPGLRERQKARTRADIRAAALELFDRNGYEATTVAQIAEAANVSHTTFFRYFQSKEQVIISDDLDDERDAILQEIPAGLSHFGLVRELITRMYRIAEKDEWAANLERLRILHSEPSLRATYQFESDRVISAATDYFADYLGVAHDDFRLRVFVSAVSGVMFHLTDITRTGLASLDECLAALDLMEQGLPV</sequence>
<dbReference type="PROSITE" id="PS50977">
    <property type="entry name" value="HTH_TETR_2"/>
    <property type="match status" value="1"/>
</dbReference>
<protein>
    <submittedName>
        <fullName evidence="7">TetR family transcriptional regulator</fullName>
    </submittedName>
</protein>
<evidence type="ECO:0000313" key="7">
    <source>
        <dbReference type="EMBL" id="GAA2377833.1"/>
    </source>
</evidence>
<evidence type="ECO:0000259" key="6">
    <source>
        <dbReference type="PROSITE" id="PS50977"/>
    </source>
</evidence>
<dbReference type="InterPro" id="IPR023772">
    <property type="entry name" value="DNA-bd_HTH_TetR-type_CS"/>
</dbReference>
<feature type="domain" description="HTH tetR-type" evidence="6">
    <location>
        <begin position="26"/>
        <end position="86"/>
    </location>
</feature>
<dbReference type="PROSITE" id="PS01081">
    <property type="entry name" value="HTH_TETR_1"/>
    <property type="match status" value="1"/>
</dbReference>
<evidence type="ECO:0000256" key="3">
    <source>
        <dbReference type="ARBA" id="ARBA00023163"/>
    </source>
</evidence>
<keyword evidence="1" id="KW-0805">Transcription regulation</keyword>
<dbReference type="PRINTS" id="PR00455">
    <property type="entry name" value="HTHTETR"/>
</dbReference>
<dbReference type="InterPro" id="IPR009057">
    <property type="entry name" value="Homeodomain-like_sf"/>
</dbReference>
<accession>A0ABN3HEM3</accession>
<dbReference type="InterPro" id="IPR041347">
    <property type="entry name" value="MftR_C"/>
</dbReference>
<dbReference type="Proteomes" id="UP001501170">
    <property type="component" value="Unassembled WGS sequence"/>
</dbReference>
<dbReference type="Gene3D" id="1.10.10.60">
    <property type="entry name" value="Homeodomain-like"/>
    <property type="match status" value="1"/>
</dbReference>
<feature type="DNA-binding region" description="H-T-H motif" evidence="4">
    <location>
        <begin position="49"/>
        <end position="68"/>
    </location>
</feature>
<keyword evidence="3" id="KW-0804">Transcription</keyword>
<dbReference type="Pfam" id="PF17754">
    <property type="entry name" value="TetR_C_14"/>
    <property type="match status" value="1"/>
</dbReference>
<proteinExistence type="predicted"/>
<feature type="region of interest" description="Disordered" evidence="5">
    <location>
        <begin position="1"/>
        <end position="27"/>
    </location>
</feature>
<dbReference type="SUPFAM" id="SSF46689">
    <property type="entry name" value="Homeodomain-like"/>
    <property type="match status" value="1"/>
</dbReference>
<dbReference type="EMBL" id="BAAARB010000007">
    <property type="protein sequence ID" value="GAA2377833.1"/>
    <property type="molecule type" value="Genomic_DNA"/>
</dbReference>
<evidence type="ECO:0000256" key="4">
    <source>
        <dbReference type="PROSITE-ProRule" id="PRU00335"/>
    </source>
</evidence>